<feature type="transmembrane region" description="Helical" evidence="2">
    <location>
        <begin position="78"/>
        <end position="96"/>
    </location>
</feature>
<feature type="transmembrane region" description="Helical" evidence="2">
    <location>
        <begin position="181"/>
        <end position="201"/>
    </location>
</feature>
<dbReference type="EMBL" id="PHNJ01000007">
    <property type="protein sequence ID" value="TYL37900.1"/>
    <property type="molecule type" value="Genomic_DNA"/>
</dbReference>
<keyword evidence="2" id="KW-0812">Transmembrane</keyword>
<feature type="transmembrane region" description="Helical" evidence="2">
    <location>
        <begin position="39"/>
        <end position="58"/>
    </location>
</feature>
<dbReference type="InterPro" id="IPR000014">
    <property type="entry name" value="PAS"/>
</dbReference>
<dbReference type="NCBIfam" id="TIGR00229">
    <property type="entry name" value="sensory_box"/>
    <property type="match status" value="1"/>
</dbReference>
<dbReference type="InterPro" id="IPR036890">
    <property type="entry name" value="HATPase_C_sf"/>
</dbReference>
<evidence type="ECO:0000313" key="4">
    <source>
        <dbReference type="EMBL" id="TYL37900.1"/>
    </source>
</evidence>
<feature type="domain" description="PAS" evidence="3">
    <location>
        <begin position="237"/>
        <end position="304"/>
    </location>
</feature>
<dbReference type="AlphaFoldDB" id="A0A8J8TRE7"/>
<feature type="region of interest" description="Disordered" evidence="1">
    <location>
        <begin position="563"/>
        <end position="600"/>
    </location>
</feature>
<dbReference type="SUPFAM" id="SSF55785">
    <property type="entry name" value="PYP-like sensor domain (PAS domain)"/>
    <property type="match status" value="1"/>
</dbReference>
<feature type="compositionally biased region" description="Acidic residues" evidence="1">
    <location>
        <begin position="380"/>
        <end position="389"/>
    </location>
</feature>
<name>A0A8J8TRE7_9EURY</name>
<dbReference type="Gene3D" id="3.30.450.20">
    <property type="entry name" value="PAS domain"/>
    <property type="match status" value="1"/>
</dbReference>
<comment type="caution">
    <text evidence="4">The sequence shown here is derived from an EMBL/GenBank/DDBJ whole genome shotgun (WGS) entry which is preliminary data.</text>
</comment>
<feature type="region of interest" description="Disordered" evidence="1">
    <location>
        <begin position="501"/>
        <end position="526"/>
    </location>
</feature>
<dbReference type="SUPFAM" id="SSF55874">
    <property type="entry name" value="ATPase domain of HSP90 chaperone/DNA topoisomerase II/histidine kinase"/>
    <property type="match status" value="1"/>
</dbReference>
<keyword evidence="2" id="KW-0472">Membrane</keyword>
<dbReference type="InterPro" id="IPR035965">
    <property type="entry name" value="PAS-like_dom_sf"/>
</dbReference>
<feature type="transmembrane region" description="Helical" evidence="2">
    <location>
        <begin position="6"/>
        <end position="27"/>
    </location>
</feature>
<accession>A0A8J8TRE7</accession>
<evidence type="ECO:0000256" key="1">
    <source>
        <dbReference type="SAM" id="MobiDB-lite"/>
    </source>
</evidence>
<dbReference type="Pfam" id="PF16927">
    <property type="entry name" value="HisKA_7TM"/>
    <property type="match status" value="1"/>
</dbReference>
<feature type="transmembrane region" description="Helical" evidence="2">
    <location>
        <begin position="108"/>
        <end position="127"/>
    </location>
</feature>
<dbReference type="Pfam" id="PF08448">
    <property type="entry name" value="PAS_4"/>
    <property type="match status" value="1"/>
</dbReference>
<dbReference type="OrthoDB" id="240966at2157"/>
<dbReference type="Proteomes" id="UP000766904">
    <property type="component" value="Unassembled WGS sequence"/>
</dbReference>
<sequence>MTAATSVLGLGIELAAVVLTGYFVVAMWKRRAEPTARPLLVVAVTMFAGTVAHLAVVYPTLVERALSAMVPAAVASPLWVGVIHVVVILAAGFWFLFTLQYTGRGGRLFSLAAATVVLAWVLVPAMARFGELSPPPEAEMETSLELALGFGAFFLIVLLSIGVLLVLTTSLQRNAVRFREGVALSAGAAVLALGPLTANSLVRPSTVPATVLLSSGLFVLAIRRYPIFEAPPVARIAGRDRLIEEMADAVVVVDREERIRDLNPAGERSFDTERSDVLGEPLDALLPSTIDLPEVAGADEPVQVRTAADATLAVTANRITDVRGRSFGYLLVCRDVTDRQRRERRLGVLNQLLTGAVSDRMAAVADEAATVAASERDADSATEDADEEPDPARVGAEIRRETTAVVDLVARTREIERALAAGGSGAADVASVVRTVAVPATEDADVDLEIAMDDAPPAAAIDAAVLEAILETLLADALEHGREVVELEVVDGDRTLEIAVTDDRPVDPDEGATSAESGVIGNDVQSPGELSAEMARLAAQHVGGDVSVHVPEPGVRRAVLEVPTADAASSKEIESTPETGAAEVVADGETGTGREGGDRR</sequence>
<feature type="region of interest" description="Disordered" evidence="1">
    <location>
        <begin position="369"/>
        <end position="392"/>
    </location>
</feature>
<dbReference type="InterPro" id="IPR013656">
    <property type="entry name" value="PAS_4"/>
</dbReference>
<evidence type="ECO:0000259" key="3">
    <source>
        <dbReference type="SMART" id="SM00091"/>
    </source>
</evidence>
<protein>
    <submittedName>
        <fullName evidence="4">PAS sensor protein</fullName>
    </submittedName>
</protein>
<dbReference type="CDD" id="cd00130">
    <property type="entry name" value="PAS"/>
    <property type="match status" value="1"/>
</dbReference>
<dbReference type="RefSeq" id="WP_148858672.1">
    <property type="nucleotide sequence ID" value="NZ_PHNJ01000007.1"/>
</dbReference>
<proteinExistence type="predicted"/>
<dbReference type="InterPro" id="IPR031621">
    <property type="entry name" value="HisKA_7TM"/>
</dbReference>
<evidence type="ECO:0000313" key="5">
    <source>
        <dbReference type="Proteomes" id="UP000766904"/>
    </source>
</evidence>
<organism evidence="4 5">
    <name type="scientific">Natronococcus pandeyae</name>
    <dbReference type="NCBI Taxonomy" id="2055836"/>
    <lineage>
        <taxon>Archaea</taxon>
        <taxon>Methanobacteriati</taxon>
        <taxon>Methanobacteriota</taxon>
        <taxon>Stenosarchaea group</taxon>
        <taxon>Halobacteria</taxon>
        <taxon>Halobacteriales</taxon>
        <taxon>Natrialbaceae</taxon>
        <taxon>Natronococcus</taxon>
    </lineage>
</organism>
<reference evidence="4" key="1">
    <citation type="submission" date="2017-11" db="EMBL/GenBank/DDBJ databases">
        <authorList>
            <person name="Kajale S.C."/>
            <person name="Sharma A."/>
        </authorList>
    </citation>
    <scope>NUCLEOTIDE SEQUENCE</scope>
    <source>
        <strain evidence="4">LS1_42</strain>
    </source>
</reference>
<keyword evidence="5" id="KW-1185">Reference proteome</keyword>
<dbReference type="Gene3D" id="3.30.565.10">
    <property type="entry name" value="Histidine kinase-like ATPase, C-terminal domain"/>
    <property type="match status" value="1"/>
</dbReference>
<evidence type="ECO:0000256" key="2">
    <source>
        <dbReference type="SAM" id="Phobius"/>
    </source>
</evidence>
<gene>
    <name evidence="4" type="ORF">CV102_14315</name>
</gene>
<dbReference type="SMART" id="SM00091">
    <property type="entry name" value="PAS"/>
    <property type="match status" value="1"/>
</dbReference>
<keyword evidence="2" id="KW-1133">Transmembrane helix</keyword>
<feature type="transmembrane region" description="Helical" evidence="2">
    <location>
        <begin position="147"/>
        <end position="169"/>
    </location>
</feature>